<evidence type="ECO:0000259" key="5">
    <source>
        <dbReference type="PROSITE" id="PS50812"/>
    </source>
</evidence>
<dbReference type="PANTHER" id="PTHR15999:SF2">
    <property type="entry name" value="ZINC FINGER CW-TYPE PWWP DOMAIN PROTEIN 1"/>
    <property type="match status" value="1"/>
</dbReference>
<dbReference type="Proteomes" id="UP000887013">
    <property type="component" value="Unassembled WGS sequence"/>
</dbReference>
<dbReference type="Pfam" id="PF07496">
    <property type="entry name" value="zf-CW"/>
    <property type="match status" value="1"/>
</dbReference>
<dbReference type="Gene3D" id="3.30.40.100">
    <property type="match status" value="1"/>
</dbReference>
<feature type="compositionally biased region" description="Basic residues" evidence="4">
    <location>
        <begin position="356"/>
        <end position="374"/>
    </location>
</feature>
<dbReference type="SMART" id="SM00293">
    <property type="entry name" value="PWWP"/>
    <property type="match status" value="1"/>
</dbReference>
<keyword evidence="2" id="KW-0863">Zinc-finger</keyword>
<feature type="domain" description="PWWP" evidence="5">
    <location>
        <begin position="155"/>
        <end position="218"/>
    </location>
</feature>
<evidence type="ECO:0000256" key="1">
    <source>
        <dbReference type="ARBA" id="ARBA00022723"/>
    </source>
</evidence>
<protein>
    <submittedName>
        <fullName evidence="7">Zinc finger CW-type PWWP domain protein 1</fullName>
    </submittedName>
</protein>
<dbReference type="EMBL" id="BMAW01057178">
    <property type="protein sequence ID" value="GFT09435.1"/>
    <property type="molecule type" value="Genomic_DNA"/>
</dbReference>
<dbReference type="SUPFAM" id="SSF63748">
    <property type="entry name" value="Tudor/PWWP/MBT"/>
    <property type="match status" value="1"/>
</dbReference>
<dbReference type="PROSITE" id="PS50812">
    <property type="entry name" value="PWWP"/>
    <property type="match status" value="1"/>
</dbReference>
<gene>
    <name evidence="7" type="primary">ZCWPW1</name>
    <name evidence="7" type="ORF">NPIL_112451</name>
</gene>
<dbReference type="CDD" id="cd20145">
    <property type="entry name" value="PWWP_ZCWPW1"/>
    <property type="match status" value="1"/>
</dbReference>
<evidence type="ECO:0000259" key="6">
    <source>
        <dbReference type="PROSITE" id="PS51050"/>
    </source>
</evidence>
<feature type="domain" description="CW-type" evidence="6">
    <location>
        <begin position="90"/>
        <end position="147"/>
    </location>
</feature>
<dbReference type="PANTHER" id="PTHR15999">
    <property type="entry name" value="ZINC FINGER CW-TYPE PWWP DOMAIN PROTEIN 1"/>
    <property type="match status" value="1"/>
</dbReference>
<dbReference type="InterPro" id="IPR000313">
    <property type="entry name" value="PWWP_dom"/>
</dbReference>
<dbReference type="AlphaFoldDB" id="A0A8X6NEH1"/>
<name>A0A8X6NEH1_NEPPI</name>
<dbReference type="Gene3D" id="2.30.30.140">
    <property type="match status" value="1"/>
</dbReference>
<keyword evidence="3" id="KW-0862">Zinc</keyword>
<dbReference type="OrthoDB" id="6435831at2759"/>
<feature type="region of interest" description="Disordered" evidence="4">
    <location>
        <begin position="309"/>
        <end position="374"/>
    </location>
</feature>
<feature type="compositionally biased region" description="Basic residues" evidence="4">
    <location>
        <begin position="329"/>
        <end position="338"/>
    </location>
</feature>
<dbReference type="Pfam" id="PF00855">
    <property type="entry name" value="PWWP"/>
    <property type="match status" value="1"/>
</dbReference>
<feature type="compositionally biased region" description="Low complexity" evidence="4">
    <location>
        <begin position="309"/>
        <end position="318"/>
    </location>
</feature>
<evidence type="ECO:0000256" key="2">
    <source>
        <dbReference type="ARBA" id="ARBA00022771"/>
    </source>
</evidence>
<dbReference type="InterPro" id="IPR011124">
    <property type="entry name" value="Znf_CW"/>
</dbReference>
<keyword evidence="1" id="KW-0479">Metal-binding</keyword>
<reference evidence="7" key="1">
    <citation type="submission" date="2020-08" db="EMBL/GenBank/DDBJ databases">
        <title>Multicomponent nature underlies the extraordinary mechanical properties of spider dragline silk.</title>
        <authorList>
            <person name="Kono N."/>
            <person name="Nakamura H."/>
            <person name="Mori M."/>
            <person name="Yoshida Y."/>
            <person name="Ohtoshi R."/>
            <person name="Malay A.D."/>
            <person name="Moran D.A.P."/>
            <person name="Tomita M."/>
            <person name="Numata K."/>
            <person name="Arakawa K."/>
        </authorList>
    </citation>
    <scope>NUCLEOTIDE SEQUENCE</scope>
</reference>
<evidence type="ECO:0000313" key="8">
    <source>
        <dbReference type="Proteomes" id="UP000887013"/>
    </source>
</evidence>
<evidence type="ECO:0000256" key="4">
    <source>
        <dbReference type="SAM" id="MobiDB-lite"/>
    </source>
</evidence>
<organism evidence="7 8">
    <name type="scientific">Nephila pilipes</name>
    <name type="common">Giant wood spider</name>
    <name type="synonym">Nephila maculata</name>
    <dbReference type="NCBI Taxonomy" id="299642"/>
    <lineage>
        <taxon>Eukaryota</taxon>
        <taxon>Metazoa</taxon>
        <taxon>Ecdysozoa</taxon>
        <taxon>Arthropoda</taxon>
        <taxon>Chelicerata</taxon>
        <taxon>Arachnida</taxon>
        <taxon>Araneae</taxon>
        <taxon>Araneomorphae</taxon>
        <taxon>Entelegynae</taxon>
        <taxon>Araneoidea</taxon>
        <taxon>Nephilidae</taxon>
        <taxon>Nephila</taxon>
    </lineage>
</organism>
<dbReference type="GO" id="GO:0008270">
    <property type="term" value="F:zinc ion binding"/>
    <property type="evidence" value="ECO:0007669"/>
    <property type="project" value="UniProtKB-KW"/>
</dbReference>
<feature type="region of interest" description="Disordered" evidence="4">
    <location>
        <begin position="270"/>
        <end position="293"/>
    </location>
</feature>
<comment type="caution">
    <text evidence="7">The sequence shown here is derived from an EMBL/GenBank/DDBJ whole genome shotgun (WGS) entry which is preliminary data.</text>
</comment>
<dbReference type="PROSITE" id="PS51050">
    <property type="entry name" value="ZF_CW"/>
    <property type="match status" value="1"/>
</dbReference>
<evidence type="ECO:0000313" key="7">
    <source>
        <dbReference type="EMBL" id="GFT09435.1"/>
    </source>
</evidence>
<sequence length="374" mass="43295">MRRWIVVHIRDFNLYQQVKDLIRQLKPVASALAHLESDSTTVADACRVWCELLNYNELKPHSAVVKKKKKAMEKKIKRTTRDRVKKWINEGEIEIYGILIECTYCFKWRIVFSYSEQKEVPDNWHCSMSIGKNGKKIKCSDPAELFREVTISFRPGELVWAKHTNYPWWPGMVDMDPDIENFFEAYDNGEIWYHVTFLDKNPTRAWLPENSIWPFSVLIPGKNKKMQFNSRILKAKKRALEAKELTIQERMKKYSFVMTFKGPWPLVESEDEESKMEVEETHETCPVSSAAGNSFSVGEGTSVSVASEENNLNNSAEVTAAEKPIKNNSRSRRARASRIKANGSHQGNKKNIDLKKKVKIGKKKPKMSCPFLKK</sequence>
<dbReference type="InterPro" id="IPR042778">
    <property type="entry name" value="ZCWPW1/ZCWPW2"/>
</dbReference>
<keyword evidence="8" id="KW-1185">Reference proteome</keyword>
<evidence type="ECO:0000256" key="3">
    <source>
        <dbReference type="ARBA" id="ARBA00022833"/>
    </source>
</evidence>
<proteinExistence type="predicted"/>
<accession>A0A8X6NEH1</accession>
<dbReference type="GO" id="GO:0005634">
    <property type="term" value="C:nucleus"/>
    <property type="evidence" value="ECO:0007669"/>
    <property type="project" value="TreeGrafter"/>
</dbReference>